<organism evidence="2 3">
    <name type="scientific">Marinomonas maritima</name>
    <dbReference type="NCBI Taxonomy" id="2940935"/>
    <lineage>
        <taxon>Bacteria</taxon>
        <taxon>Pseudomonadati</taxon>
        <taxon>Pseudomonadota</taxon>
        <taxon>Gammaproteobacteria</taxon>
        <taxon>Oceanospirillales</taxon>
        <taxon>Oceanospirillaceae</taxon>
        <taxon>Marinomonas</taxon>
    </lineage>
</organism>
<evidence type="ECO:0000313" key="3">
    <source>
        <dbReference type="Proteomes" id="UP001139522"/>
    </source>
</evidence>
<keyword evidence="3" id="KW-1185">Reference proteome</keyword>
<dbReference type="PROSITE" id="PS50042">
    <property type="entry name" value="CNMP_BINDING_3"/>
    <property type="match status" value="1"/>
</dbReference>
<comment type="caution">
    <text evidence="2">The sequence shown here is derived from an EMBL/GenBank/DDBJ whole genome shotgun (WGS) entry which is preliminary data.</text>
</comment>
<dbReference type="CDD" id="cd00038">
    <property type="entry name" value="CAP_ED"/>
    <property type="match status" value="1"/>
</dbReference>
<dbReference type="InterPro" id="IPR014710">
    <property type="entry name" value="RmlC-like_jellyroll"/>
</dbReference>
<protein>
    <submittedName>
        <fullName evidence="2">Crp/Fnr family transcriptional regulator</fullName>
    </submittedName>
</protein>
<feature type="domain" description="Cyclic nucleotide-binding" evidence="1">
    <location>
        <begin position="38"/>
        <end position="115"/>
    </location>
</feature>
<sequence length="195" mass="22918">MKKFTDNYFSETLGVTQTESKYLSNMFKFESIDKNIRLVEEGTKWDRVYFISTGLLRFYYTTTGGKEFNKGFFKEKDFIWPITPSARIEPSLFSIESLSQSDLWSVSFRDFQHTLKSYGVWEKFALPYAENLADQKFKREYDFLVKNAQSRYDGLILKLGKLVDRIPDYHLASYLGITNVALSRIKKRKLISNII</sequence>
<dbReference type="InterPro" id="IPR000595">
    <property type="entry name" value="cNMP-bd_dom"/>
</dbReference>
<dbReference type="EMBL" id="JAMZEG020000002">
    <property type="protein sequence ID" value="MDE8603476.1"/>
    <property type="molecule type" value="Genomic_DNA"/>
</dbReference>
<dbReference type="Gene3D" id="2.60.120.10">
    <property type="entry name" value="Jelly Rolls"/>
    <property type="match status" value="1"/>
</dbReference>
<accession>A0ABT5WF70</accession>
<dbReference type="RefSeq" id="WP_255895957.1">
    <property type="nucleotide sequence ID" value="NZ_JAMZEG020000002.1"/>
</dbReference>
<evidence type="ECO:0000313" key="2">
    <source>
        <dbReference type="EMBL" id="MDE8603476.1"/>
    </source>
</evidence>
<reference evidence="2" key="1">
    <citation type="submission" date="2023-01" db="EMBL/GenBank/DDBJ databases">
        <title>Psychroserpens sp. MSW6 and Marinomonas sp. RSW2, isolated from seawater.</title>
        <authorList>
            <person name="Kristyanto S."/>
            <person name="Jung J."/>
            <person name="Kim J.M."/>
            <person name="Jeon C.O."/>
        </authorList>
    </citation>
    <scope>NUCLEOTIDE SEQUENCE</scope>
    <source>
        <strain evidence="2">RSW2</strain>
    </source>
</reference>
<gene>
    <name evidence="2" type="ORF">M3I01_011190</name>
</gene>
<proteinExistence type="predicted"/>
<dbReference type="Proteomes" id="UP001139522">
    <property type="component" value="Unassembled WGS sequence"/>
</dbReference>
<dbReference type="SUPFAM" id="SSF51206">
    <property type="entry name" value="cAMP-binding domain-like"/>
    <property type="match status" value="1"/>
</dbReference>
<dbReference type="InterPro" id="IPR018490">
    <property type="entry name" value="cNMP-bd_dom_sf"/>
</dbReference>
<name>A0ABT5WF70_9GAMM</name>
<evidence type="ECO:0000259" key="1">
    <source>
        <dbReference type="PROSITE" id="PS50042"/>
    </source>
</evidence>